<protein>
    <submittedName>
        <fullName evidence="3">Oxidoreductase</fullName>
    </submittedName>
</protein>
<evidence type="ECO:0000259" key="2">
    <source>
        <dbReference type="Pfam" id="PF01266"/>
    </source>
</evidence>
<keyword evidence="1" id="KW-0560">Oxidoreductase</keyword>
<evidence type="ECO:0000256" key="1">
    <source>
        <dbReference type="ARBA" id="ARBA00023002"/>
    </source>
</evidence>
<feature type="domain" description="FAD dependent oxidoreductase" evidence="2">
    <location>
        <begin position="14"/>
        <end position="372"/>
    </location>
</feature>
<organism evidence="3 4">
    <name type="scientific">Aliiroseovarius zhejiangensis</name>
    <dbReference type="NCBI Taxonomy" id="1632025"/>
    <lineage>
        <taxon>Bacteria</taxon>
        <taxon>Pseudomonadati</taxon>
        <taxon>Pseudomonadota</taxon>
        <taxon>Alphaproteobacteria</taxon>
        <taxon>Rhodobacterales</taxon>
        <taxon>Paracoccaceae</taxon>
        <taxon>Aliiroseovarius</taxon>
    </lineage>
</organism>
<dbReference type="Gene3D" id="3.50.50.60">
    <property type="entry name" value="FAD/NAD(P)-binding domain"/>
    <property type="match status" value="1"/>
</dbReference>
<dbReference type="InterPro" id="IPR006076">
    <property type="entry name" value="FAD-dep_OxRdtase"/>
</dbReference>
<dbReference type="PANTHER" id="PTHR13847:SF287">
    <property type="entry name" value="FAD-DEPENDENT OXIDOREDUCTASE DOMAIN-CONTAINING PROTEIN 1"/>
    <property type="match status" value="1"/>
</dbReference>
<dbReference type="Gene3D" id="3.30.9.10">
    <property type="entry name" value="D-Amino Acid Oxidase, subunit A, domain 2"/>
    <property type="match status" value="1"/>
</dbReference>
<accession>A0ABQ3IZA2</accession>
<name>A0ABQ3IZA2_9RHOB</name>
<dbReference type="InterPro" id="IPR036188">
    <property type="entry name" value="FAD/NAD-bd_sf"/>
</dbReference>
<comment type="caution">
    <text evidence="3">The sequence shown here is derived from an EMBL/GenBank/DDBJ whole genome shotgun (WGS) entry which is preliminary data.</text>
</comment>
<gene>
    <name evidence="3" type="ORF">GCM10016455_19930</name>
</gene>
<reference evidence="4" key="1">
    <citation type="journal article" date="2019" name="Int. J. Syst. Evol. Microbiol.">
        <title>The Global Catalogue of Microorganisms (GCM) 10K type strain sequencing project: providing services to taxonomists for standard genome sequencing and annotation.</title>
        <authorList>
            <consortium name="The Broad Institute Genomics Platform"/>
            <consortium name="The Broad Institute Genome Sequencing Center for Infectious Disease"/>
            <person name="Wu L."/>
            <person name="Ma J."/>
        </authorList>
    </citation>
    <scope>NUCLEOTIDE SEQUENCE [LARGE SCALE GENOMIC DNA]</scope>
    <source>
        <strain evidence="4">KCTC 42443</strain>
    </source>
</reference>
<dbReference type="SUPFAM" id="SSF51905">
    <property type="entry name" value="FAD/NAD(P)-binding domain"/>
    <property type="match status" value="1"/>
</dbReference>
<dbReference type="EMBL" id="BNCH01000004">
    <property type="protein sequence ID" value="GHE99210.1"/>
    <property type="molecule type" value="Genomic_DNA"/>
</dbReference>
<proteinExistence type="predicted"/>
<evidence type="ECO:0000313" key="4">
    <source>
        <dbReference type="Proteomes" id="UP000609802"/>
    </source>
</evidence>
<sequence length="403" mass="44651">MVQMPSDPQHHSYDVIIIGGAMMGSSVAWWLSQSAEFQGRILVVERDPSFAQSSTAHTNSCIRQQFSEALNVRISQFTAEFITNLRVNMGNDPRVENLHIQDFGYLYLADSERNADALRGAFALQRSLGAGTRLLTRDEIAAAFPFYQLDDILLGSHGTRDEGYWDGGALFDWFRRKAIAAGVEYVHAEITGIERTPSQVTSVTLGSGQRLSCGHLVNAAGPRAGHVAQLAGLSIPVEPRKRFTWIVKAAHPLDRELPLTIDPSGVHMRQDGPETYMIGARPDPDLAVDPTDFHMDHSLWESHVWPIVATRIPQFEQLKIVTEWAGHYAFNTLDQNAVLGPHTDLRNFHFINGFSGHGLQQAPAMGRGLVELITTGRFQTLDLTAFGYDRIPAGRPFGERAVI</sequence>
<evidence type="ECO:0000313" key="3">
    <source>
        <dbReference type="EMBL" id="GHE99210.1"/>
    </source>
</evidence>
<dbReference type="Pfam" id="PF01266">
    <property type="entry name" value="DAO"/>
    <property type="match status" value="1"/>
</dbReference>
<dbReference type="Proteomes" id="UP000609802">
    <property type="component" value="Unassembled WGS sequence"/>
</dbReference>
<dbReference type="PANTHER" id="PTHR13847">
    <property type="entry name" value="SARCOSINE DEHYDROGENASE-RELATED"/>
    <property type="match status" value="1"/>
</dbReference>
<keyword evidence="4" id="KW-1185">Reference proteome</keyword>